<dbReference type="PANTHER" id="PTHR45724:SF16">
    <property type="entry name" value="AQUAPORIN NIP2-1"/>
    <property type="match status" value="1"/>
</dbReference>
<dbReference type="GO" id="GO:0015267">
    <property type="term" value="F:channel activity"/>
    <property type="evidence" value="ECO:0007669"/>
    <property type="project" value="InterPro"/>
</dbReference>
<keyword evidence="4" id="KW-0472">Membrane</keyword>
<organism evidence="6 7">
    <name type="scientific">Ceratopteris richardii</name>
    <name type="common">Triangle waterfern</name>
    <dbReference type="NCBI Taxonomy" id="49495"/>
    <lineage>
        <taxon>Eukaryota</taxon>
        <taxon>Viridiplantae</taxon>
        <taxon>Streptophyta</taxon>
        <taxon>Embryophyta</taxon>
        <taxon>Tracheophyta</taxon>
        <taxon>Polypodiopsida</taxon>
        <taxon>Polypodiidae</taxon>
        <taxon>Polypodiales</taxon>
        <taxon>Pteridineae</taxon>
        <taxon>Pteridaceae</taxon>
        <taxon>Parkerioideae</taxon>
        <taxon>Ceratopteris</taxon>
    </lineage>
</organism>
<dbReference type="PANTHER" id="PTHR45724">
    <property type="entry name" value="AQUAPORIN NIP2-1"/>
    <property type="match status" value="1"/>
</dbReference>
<dbReference type="Proteomes" id="UP000825935">
    <property type="component" value="Chromosome 10"/>
</dbReference>
<dbReference type="AlphaFoldDB" id="A0A8T2U375"/>
<evidence type="ECO:0000256" key="5">
    <source>
        <dbReference type="RuleBase" id="RU000477"/>
    </source>
</evidence>
<evidence type="ECO:0000313" key="7">
    <source>
        <dbReference type="Proteomes" id="UP000825935"/>
    </source>
</evidence>
<evidence type="ECO:0000256" key="1">
    <source>
        <dbReference type="ARBA" id="ARBA00004141"/>
    </source>
</evidence>
<keyword evidence="3" id="KW-1133">Transmembrane helix</keyword>
<evidence type="ECO:0000256" key="2">
    <source>
        <dbReference type="ARBA" id="ARBA00022692"/>
    </source>
</evidence>
<evidence type="ECO:0000256" key="3">
    <source>
        <dbReference type="ARBA" id="ARBA00022989"/>
    </source>
</evidence>
<dbReference type="OrthoDB" id="3222at2759"/>
<dbReference type="InterPro" id="IPR000425">
    <property type="entry name" value="MIP"/>
</dbReference>
<accession>A0A8T2U375</accession>
<dbReference type="InterPro" id="IPR034294">
    <property type="entry name" value="Aquaporin_transptr"/>
</dbReference>
<gene>
    <name evidence="6" type="ORF">KP509_10G075100</name>
</gene>
<protein>
    <recommendedName>
        <fullName evidence="8">Aquaporin</fullName>
    </recommendedName>
</protein>
<dbReference type="PRINTS" id="PR00783">
    <property type="entry name" value="MINTRINSICP"/>
</dbReference>
<dbReference type="Gene3D" id="1.20.1080.10">
    <property type="entry name" value="Glycerol uptake facilitator protein"/>
    <property type="match status" value="1"/>
</dbReference>
<comment type="caution">
    <text evidence="6">The sequence shown here is derived from an EMBL/GenBank/DDBJ whole genome shotgun (WGS) entry which is preliminary data.</text>
</comment>
<dbReference type="EMBL" id="CM035415">
    <property type="protein sequence ID" value="KAH7428085.1"/>
    <property type="molecule type" value="Genomic_DNA"/>
</dbReference>
<keyword evidence="7" id="KW-1185">Reference proteome</keyword>
<keyword evidence="2 5" id="KW-0812">Transmembrane</keyword>
<dbReference type="GO" id="GO:0016020">
    <property type="term" value="C:membrane"/>
    <property type="evidence" value="ECO:0007669"/>
    <property type="project" value="UniProtKB-SubCell"/>
</dbReference>
<dbReference type="Pfam" id="PF00230">
    <property type="entry name" value="MIP"/>
    <property type="match status" value="1"/>
</dbReference>
<evidence type="ECO:0008006" key="8">
    <source>
        <dbReference type="Google" id="ProtNLM"/>
    </source>
</evidence>
<dbReference type="InterPro" id="IPR023271">
    <property type="entry name" value="Aquaporin-like"/>
</dbReference>
<sequence length="78" mass="8108">MGLIVRKRDAIAQIIGTFLIKFTRSAGGIVTNCGEVSTSICGGLSVTLMIFATGHISKAHLNPPVTLCFAMAGVFPGK</sequence>
<name>A0A8T2U375_CERRI</name>
<comment type="similarity">
    <text evidence="5">Belongs to the MIP/aquaporin (TC 1.A.8) family.</text>
</comment>
<reference evidence="6" key="1">
    <citation type="submission" date="2021-08" db="EMBL/GenBank/DDBJ databases">
        <title>WGS assembly of Ceratopteris richardii.</title>
        <authorList>
            <person name="Marchant D.B."/>
            <person name="Chen G."/>
            <person name="Jenkins J."/>
            <person name="Shu S."/>
            <person name="Leebens-Mack J."/>
            <person name="Grimwood J."/>
            <person name="Schmutz J."/>
            <person name="Soltis P."/>
            <person name="Soltis D."/>
            <person name="Chen Z.-H."/>
        </authorList>
    </citation>
    <scope>NUCLEOTIDE SEQUENCE</scope>
    <source>
        <strain evidence="6">Whitten #5841</strain>
        <tissue evidence="6">Leaf</tissue>
    </source>
</reference>
<comment type="subcellular location">
    <subcellularLocation>
        <location evidence="1">Membrane</location>
        <topology evidence="1">Multi-pass membrane protein</topology>
    </subcellularLocation>
</comment>
<evidence type="ECO:0000256" key="4">
    <source>
        <dbReference type="ARBA" id="ARBA00023136"/>
    </source>
</evidence>
<evidence type="ECO:0000313" key="6">
    <source>
        <dbReference type="EMBL" id="KAH7428085.1"/>
    </source>
</evidence>
<proteinExistence type="inferred from homology"/>
<keyword evidence="5" id="KW-0813">Transport</keyword>
<dbReference type="SUPFAM" id="SSF81338">
    <property type="entry name" value="Aquaporin-like"/>
    <property type="match status" value="1"/>
</dbReference>